<dbReference type="Proteomes" id="UP001229081">
    <property type="component" value="Unassembled WGS sequence"/>
</dbReference>
<dbReference type="RefSeq" id="WP_082994449.1">
    <property type="nucleotide sequence ID" value="NZ_JAUFSA010000003.1"/>
</dbReference>
<evidence type="ECO:0000313" key="4">
    <source>
        <dbReference type="EMBL" id="MDP7738959.1"/>
    </source>
</evidence>
<evidence type="ECO:0000256" key="2">
    <source>
        <dbReference type="SAM" id="MobiDB-lite"/>
    </source>
</evidence>
<reference evidence="4" key="1">
    <citation type="submission" date="2023-06" db="EMBL/GenBank/DDBJ databases">
        <title>Identification of two novel mycobacterium reveal diversities and complexities of Mycobacterium gordonae clade.</title>
        <authorList>
            <person name="Matsumoto Y."/>
            <person name="Nakamura S."/>
            <person name="Motooka D."/>
            <person name="Fukushima K."/>
        </authorList>
    </citation>
    <scope>NUCLEOTIDE SEQUENCE</scope>
    <source>
        <strain evidence="4">TY812</strain>
    </source>
</reference>
<dbReference type="SMART" id="SM00327">
    <property type="entry name" value="VWA"/>
    <property type="match status" value="1"/>
</dbReference>
<dbReference type="Gene3D" id="3.40.50.410">
    <property type="entry name" value="von Willebrand factor, type A domain"/>
    <property type="match status" value="1"/>
</dbReference>
<proteinExistence type="predicted"/>
<evidence type="ECO:0000313" key="5">
    <source>
        <dbReference type="Proteomes" id="UP001229081"/>
    </source>
</evidence>
<comment type="caution">
    <text evidence="4">The sequence shown here is derived from an EMBL/GenBank/DDBJ whole genome shotgun (WGS) entry which is preliminary data.</text>
</comment>
<dbReference type="AlphaFoldDB" id="A0A4R5WI98"/>
<accession>A0A4R5WI98</accession>
<evidence type="ECO:0000256" key="1">
    <source>
        <dbReference type="SAM" id="Coils"/>
    </source>
</evidence>
<dbReference type="InterPro" id="IPR036465">
    <property type="entry name" value="vWFA_dom_sf"/>
</dbReference>
<sequence>MGSPDGDDPQRPASPGSRSSLGHSQRYSAYTGGPDPLAPPVDLREALEQIGQDVMAGTSPRRALSELLRRGSENMRGADRLAAEANRKRRDLLRRNNLDGTLQEIKKLLDEAVLAERKELARALDDDARFSELQLESLPPSPAKAVQELSEYQWRSPEARQKYDQIKDLLGREMLDQRFAGMKQALEGATDEDRQRVNEMLDDLNDLLDKHSRGEDTQQDFQDFMNKHGEFFPENPQNVEELLDSLAKRAAAAQRFRNSLSQEQRDELDALAQQAFGSPSLMNALNRLDAHLQAARPGEDWTGDQQFSGDNPLGMGEGAQALADIGELEQLAEQLSQAYPGATMDDVDLDALARQLGDDAAVDARTLAELERALLNQGFLDRGSDGQWRLSPKAMRRLGETALRDVAQQLSGRHGERDHRRAGAAGELTGATRPWQFGDTEPWNISRTLTNAVLRQSGTHTLDGPLRIAVDDVEVSETEMRTQAAVALLVDTSFSMVMENRWLPMKRTALALNHLVSTRFRSDALQIIAFGRYARTVTAAELTGLEGVYEQGTNLHHALALAGRHLRRHPNAQPVVLVVTDGEPTAHLEDYGDGTSVFFDYPPNPRTISFTVKGFDDMARLGAQITIFRLGSDPGLARFLDKIARRVGGRVVVPDLDGLGAAVVGDYLKARRRT</sequence>
<dbReference type="SUPFAM" id="SSF53300">
    <property type="entry name" value="vWA-like"/>
    <property type="match status" value="1"/>
</dbReference>
<name>A0A4R5WI98_9MYCO</name>
<feature type="region of interest" description="Disordered" evidence="2">
    <location>
        <begin position="1"/>
        <end position="41"/>
    </location>
</feature>
<organism evidence="4 5">
    <name type="scientific">Mycobacterium paragordonae</name>
    <dbReference type="NCBI Taxonomy" id="1389713"/>
    <lineage>
        <taxon>Bacteria</taxon>
        <taxon>Bacillati</taxon>
        <taxon>Actinomycetota</taxon>
        <taxon>Actinomycetes</taxon>
        <taxon>Mycobacteriales</taxon>
        <taxon>Mycobacteriaceae</taxon>
        <taxon>Mycobacterium</taxon>
    </lineage>
</organism>
<feature type="coiled-coil region" evidence="1">
    <location>
        <begin position="75"/>
        <end position="118"/>
    </location>
</feature>
<evidence type="ECO:0000259" key="3">
    <source>
        <dbReference type="SMART" id="SM00327"/>
    </source>
</evidence>
<protein>
    <submittedName>
        <fullName evidence="4">VWA domain-containing protein</fullName>
    </submittedName>
</protein>
<dbReference type="FunFam" id="3.40.50.410:FF:000066">
    <property type="entry name" value="von Willebrand factor, type A"/>
    <property type="match status" value="1"/>
</dbReference>
<gene>
    <name evidence="4" type="ORF">QXL92_29950</name>
</gene>
<dbReference type="InterPro" id="IPR002035">
    <property type="entry name" value="VWF_A"/>
</dbReference>
<dbReference type="EMBL" id="JAUFSA010000003">
    <property type="protein sequence ID" value="MDP7738959.1"/>
    <property type="molecule type" value="Genomic_DNA"/>
</dbReference>
<dbReference type="Pfam" id="PF13519">
    <property type="entry name" value="VWA_2"/>
    <property type="match status" value="1"/>
</dbReference>
<keyword evidence="1" id="KW-0175">Coiled coil</keyword>
<feature type="compositionally biased region" description="Polar residues" evidence="2">
    <location>
        <begin position="16"/>
        <end position="28"/>
    </location>
</feature>
<feature type="domain" description="VWFA" evidence="3">
    <location>
        <begin position="483"/>
        <end position="668"/>
    </location>
</feature>
<dbReference type="CDD" id="cd00198">
    <property type="entry name" value="vWFA"/>
    <property type="match status" value="1"/>
</dbReference>